<evidence type="ECO:0000313" key="10">
    <source>
        <dbReference type="Proteomes" id="UP000261620"/>
    </source>
</evidence>
<dbReference type="Ensembl" id="ENSMMOT00000020624.1">
    <property type="protein sequence ID" value="ENSMMOP00000020290.1"/>
    <property type="gene ID" value="ENSMMOG00000015408.1"/>
</dbReference>
<evidence type="ECO:0000259" key="6">
    <source>
        <dbReference type="PROSITE" id="PS50089"/>
    </source>
</evidence>
<dbReference type="SUPFAM" id="SSF49899">
    <property type="entry name" value="Concanavalin A-like lectins/glucanases"/>
    <property type="match status" value="1"/>
</dbReference>
<feature type="coiled-coil region" evidence="5">
    <location>
        <begin position="196"/>
        <end position="230"/>
    </location>
</feature>
<dbReference type="InterPro" id="IPR013083">
    <property type="entry name" value="Znf_RING/FYVE/PHD"/>
</dbReference>
<dbReference type="InterPro" id="IPR003877">
    <property type="entry name" value="SPRY_dom"/>
</dbReference>
<accession>A0A3Q3WXQ9</accession>
<dbReference type="OMA" id="KWIVGVC"/>
<dbReference type="InterPro" id="IPR003879">
    <property type="entry name" value="Butyrophylin_SPRY"/>
</dbReference>
<dbReference type="AlphaFoldDB" id="A0A3Q3WXQ9"/>
<dbReference type="Pfam" id="PF13765">
    <property type="entry name" value="PRY"/>
    <property type="match status" value="1"/>
</dbReference>
<dbReference type="Pfam" id="PF00622">
    <property type="entry name" value="SPRY"/>
    <property type="match status" value="1"/>
</dbReference>
<dbReference type="SMART" id="SM00184">
    <property type="entry name" value="RING"/>
    <property type="match status" value="1"/>
</dbReference>
<keyword evidence="1" id="KW-0479">Metal-binding</keyword>
<evidence type="ECO:0000256" key="1">
    <source>
        <dbReference type="ARBA" id="ARBA00022723"/>
    </source>
</evidence>
<dbReference type="Proteomes" id="UP000261620">
    <property type="component" value="Unplaced"/>
</dbReference>
<reference evidence="9" key="2">
    <citation type="submission" date="2025-09" db="UniProtKB">
        <authorList>
            <consortium name="Ensembl"/>
        </authorList>
    </citation>
    <scope>IDENTIFICATION</scope>
</reference>
<feature type="domain" description="RING-type" evidence="6">
    <location>
        <begin position="22"/>
        <end position="60"/>
    </location>
</feature>
<dbReference type="Gene3D" id="2.60.120.920">
    <property type="match status" value="1"/>
</dbReference>
<dbReference type="PROSITE" id="PS50188">
    <property type="entry name" value="B302_SPRY"/>
    <property type="match status" value="1"/>
</dbReference>
<dbReference type="PRINTS" id="PR01407">
    <property type="entry name" value="BUTYPHLNCDUF"/>
</dbReference>
<feature type="domain" description="B30.2/SPRY" evidence="8">
    <location>
        <begin position="270"/>
        <end position="462"/>
    </location>
</feature>
<dbReference type="Pfam" id="PF00643">
    <property type="entry name" value="zf-B_box"/>
    <property type="match status" value="1"/>
</dbReference>
<dbReference type="InterPro" id="IPR017907">
    <property type="entry name" value="Znf_RING_CS"/>
</dbReference>
<dbReference type="InterPro" id="IPR001841">
    <property type="entry name" value="Znf_RING"/>
</dbReference>
<evidence type="ECO:0000256" key="5">
    <source>
        <dbReference type="SAM" id="Coils"/>
    </source>
</evidence>
<dbReference type="InterPro" id="IPR001870">
    <property type="entry name" value="B30.2/SPRY"/>
</dbReference>
<evidence type="ECO:0000259" key="7">
    <source>
        <dbReference type="PROSITE" id="PS50119"/>
    </source>
</evidence>
<name>A0A3Q3WXQ9_MOLML</name>
<dbReference type="CDD" id="cd12893">
    <property type="entry name" value="SPRY_PRY_TRIM35"/>
    <property type="match status" value="1"/>
</dbReference>
<dbReference type="Gene3D" id="3.30.40.10">
    <property type="entry name" value="Zinc/RING finger domain, C3HC4 (zinc finger)"/>
    <property type="match status" value="1"/>
</dbReference>
<evidence type="ECO:0000313" key="9">
    <source>
        <dbReference type="Ensembl" id="ENSMMOP00000020290.1"/>
    </source>
</evidence>
<keyword evidence="10" id="KW-1185">Reference proteome</keyword>
<evidence type="ECO:0000259" key="8">
    <source>
        <dbReference type="PROSITE" id="PS50188"/>
    </source>
</evidence>
<feature type="domain" description="B box-type" evidence="7">
    <location>
        <begin position="94"/>
        <end position="139"/>
    </location>
</feature>
<dbReference type="InterPro" id="IPR000315">
    <property type="entry name" value="Znf_B-box"/>
</dbReference>
<proteinExistence type="predicted"/>
<dbReference type="SMART" id="SM00336">
    <property type="entry name" value="BBOX"/>
    <property type="match status" value="1"/>
</dbReference>
<dbReference type="SUPFAM" id="SSF57845">
    <property type="entry name" value="B-box zinc-binding domain"/>
    <property type="match status" value="1"/>
</dbReference>
<dbReference type="InterPro" id="IPR043136">
    <property type="entry name" value="B30.2/SPRY_sf"/>
</dbReference>
<dbReference type="STRING" id="94237.ENSMMOP00000020290"/>
<dbReference type="InterPro" id="IPR006574">
    <property type="entry name" value="PRY"/>
</dbReference>
<dbReference type="SUPFAM" id="SSF57850">
    <property type="entry name" value="RING/U-box"/>
    <property type="match status" value="1"/>
</dbReference>
<dbReference type="SMART" id="SM00449">
    <property type="entry name" value="SPRY"/>
    <property type="match status" value="1"/>
</dbReference>
<organism evidence="9 10">
    <name type="scientific">Mola mola</name>
    <name type="common">Ocean sunfish</name>
    <name type="synonym">Tetraodon mola</name>
    <dbReference type="NCBI Taxonomy" id="94237"/>
    <lineage>
        <taxon>Eukaryota</taxon>
        <taxon>Metazoa</taxon>
        <taxon>Chordata</taxon>
        <taxon>Craniata</taxon>
        <taxon>Vertebrata</taxon>
        <taxon>Euteleostomi</taxon>
        <taxon>Actinopterygii</taxon>
        <taxon>Neopterygii</taxon>
        <taxon>Teleostei</taxon>
        <taxon>Neoteleostei</taxon>
        <taxon>Acanthomorphata</taxon>
        <taxon>Eupercaria</taxon>
        <taxon>Tetraodontiformes</taxon>
        <taxon>Molidae</taxon>
        <taxon>Mola</taxon>
    </lineage>
</organism>
<keyword evidence="2 4" id="KW-0863">Zinc-finger</keyword>
<evidence type="ECO:0000256" key="2">
    <source>
        <dbReference type="ARBA" id="ARBA00022771"/>
    </source>
</evidence>
<dbReference type="SMART" id="SM00589">
    <property type="entry name" value="PRY"/>
    <property type="match status" value="1"/>
</dbReference>
<dbReference type="FunFam" id="2.60.120.920:FF:000004">
    <property type="entry name" value="Butyrophilin subfamily 1 member A1"/>
    <property type="match status" value="1"/>
</dbReference>
<dbReference type="PROSITE" id="PS00518">
    <property type="entry name" value="ZF_RING_1"/>
    <property type="match status" value="1"/>
</dbReference>
<dbReference type="InterPro" id="IPR013320">
    <property type="entry name" value="ConA-like_dom_sf"/>
</dbReference>
<sequence>MAEHMDEDTSDDASPLKLGLTCPVCLSIFEDPVVLPCSHSFCRECLKQSLCPVKTCPLCRKLFEEGGETSNRSLRDVCETFNKYSNWGSGHKAAGEDTCTLHGMPLALYCEKDEEPVCADCVSLHNTHKLWTLKDGVPLCKRELNLKVEIFKKKVNSYKKITYNLTGEAEKQIKADFERLHKALVTEEALRLKALATEEEQKIAAIKELVEKTDKDIVTLNKLIESLKKEMGNEDLPLLRNFKDLKIKAQWPHDDPQLSDDPLLNMGKHIGALSFKIWKSIQDHVQYNPVVLDPNTASPWLCLNADLTSVKESSERLAVPETRERFDPCVFVLGAEGYTSGKHRWDVIVGENASWIVGVCKESVVRKRKFTISTNRGVWCIGLHKGVYTAFTPERTELQVQQRPERIRIKLDIDKGEVSFWDGEAAKHLVTLKQNFDEKIFPFFGPGLQATPMILAPGKIAVHTS</sequence>
<keyword evidence="3" id="KW-0862">Zinc</keyword>
<dbReference type="GO" id="GO:0008270">
    <property type="term" value="F:zinc ion binding"/>
    <property type="evidence" value="ECO:0007669"/>
    <property type="project" value="UniProtKB-KW"/>
</dbReference>
<keyword evidence="5" id="KW-0175">Coiled coil</keyword>
<dbReference type="Gene3D" id="3.30.160.60">
    <property type="entry name" value="Classic Zinc Finger"/>
    <property type="match status" value="1"/>
</dbReference>
<dbReference type="Pfam" id="PF13923">
    <property type="entry name" value="zf-C3HC4_2"/>
    <property type="match status" value="1"/>
</dbReference>
<dbReference type="PROSITE" id="PS50089">
    <property type="entry name" value="ZF_RING_2"/>
    <property type="match status" value="1"/>
</dbReference>
<reference evidence="9" key="1">
    <citation type="submission" date="2025-08" db="UniProtKB">
        <authorList>
            <consortium name="Ensembl"/>
        </authorList>
    </citation>
    <scope>IDENTIFICATION</scope>
</reference>
<dbReference type="InterPro" id="IPR050143">
    <property type="entry name" value="TRIM/RBCC"/>
</dbReference>
<protein>
    <submittedName>
        <fullName evidence="9">Uncharacterized protein</fullName>
    </submittedName>
</protein>
<dbReference type="PANTHER" id="PTHR24103">
    <property type="entry name" value="E3 UBIQUITIN-PROTEIN LIGASE TRIM"/>
    <property type="match status" value="1"/>
</dbReference>
<evidence type="ECO:0000256" key="4">
    <source>
        <dbReference type="PROSITE-ProRule" id="PRU00024"/>
    </source>
</evidence>
<evidence type="ECO:0000256" key="3">
    <source>
        <dbReference type="ARBA" id="ARBA00022833"/>
    </source>
</evidence>
<dbReference type="PROSITE" id="PS50119">
    <property type="entry name" value="ZF_BBOX"/>
    <property type="match status" value="1"/>
</dbReference>